<organism evidence="1 2">
    <name type="scientific">Deinococcus antarcticus</name>
    <dbReference type="NCBI Taxonomy" id="1298767"/>
    <lineage>
        <taxon>Bacteria</taxon>
        <taxon>Thermotogati</taxon>
        <taxon>Deinococcota</taxon>
        <taxon>Deinococci</taxon>
        <taxon>Deinococcales</taxon>
        <taxon>Deinococcaceae</taxon>
        <taxon>Deinococcus</taxon>
    </lineage>
</organism>
<accession>A0ABV8AA14</accession>
<evidence type="ECO:0000313" key="1">
    <source>
        <dbReference type="EMBL" id="MFC3861401.1"/>
    </source>
</evidence>
<proteinExistence type="predicted"/>
<keyword evidence="2" id="KW-1185">Reference proteome</keyword>
<protein>
    <recommendedName>
        <fullName evidence="3">VapB protein of antitoxin of type II toxin-antitoxin system</fullName>
    </recommendedName>
</protein>
<sequence length="67" mass="7905">MTSVQLPDELARELMAFTGQQTPQAAVQQIASEFLKEQRQRQRRILQYAGTFDIDPAYDYKEQRRRS</sequence>
<evidence type="ECO:0008006" key="3">
    <source>
        <dbReference type="Google" id="ProtNLM"/>
    </source>
</evidence>
<evidence type="ECO:0000313" key="2">
    <source>
        <dbReference type="Proteomes" id="UP001595748"/>
    </source>
</evidence>
<gene>
    <name evidence="1" type="ORF">ACFOPQ_11580</name>
</gene>
<comment type="caution">
    <text evidence="1">The sequence shown here is derived from an EMBL/GenBank/DDBJ whole genome shotgun (WGS) entry which is preliminary data.</text>
</comment>
<dbReference type="EMBL" id="JBHRZF010000142">
    <property type="protein sequence ID" value="MFC3861401.1"/>
    <property type="molecule type" value="Genomic_DNA"/>
</dbReference>
<dbReference type="RefSeq" id="WP_380078258.1">
    <property type="nucleotide sequence ID" value="NZ_JBHRZF010000142.1"/>
</dbReference>
<name>A0ABV8AA14_9DEIO</name>
<dbReference type="Proteomes" id="UP001595748">
    <property type="component" value="Unassembled WGS sequence"/>
</dbReference>
<reference evidence="2" key="1">
    <citation type="journal article" date="2019" name="Int. J. Syst. Evol. Microbiol.">
        <title>The Global Catalogue of Microorganisms (GCM) 10K type strain sequencing project: providing services to taxonomists for standard genome sequencing and annotation.</title>
        <authorList>
            <consortium name="The Broad Institute Genomics Platform"/>
            <consortium name="The Broad Institute Genome Sequencing Center for Infectious Disease"/>
            <person name="Wu L."/>
            <person name="Ma J."/>
        </authorList>
    </citation>
    <scope>NUCLEOTIDE SEQUENCE [LARGE SCALE GENOMIC DNA]</scope>
    <source>
        <strain evidence="2">CCTCC AB 2013263</strain>
    </source>
</reference>